<dbReference type="OrthoDB" id="128536at2759"/>
<dbReference type="InterPro" id="IPR007175">
    <property type="entry name" value="Rpr2/Snm1/Rpp21"/>
</dbReference>
<evidence type="ECO:0000313" key="6">
    <source>
        <dbReference type="EMBL" id="ORZ32251.1"/>
    </source>
</evidence>
<evidence type="ECO:0000256" key="3">
    <source>
        <dbReference type="ARBA" id="ARBA00022833"/>
    </source>
</evidence>
<keyword evidence="3" id="KW-0862">Zinc</keyword>
<comment type="similarity">
    <text evidence="4">Belongs to the eukaryotic/archaeal RNase P protein component 4 family.</text>
</comment>
<dbReference type="GO" id="GO:0046872">
    <property type="term" value="F:metal ion binding"/>
    <property type="evidence" value="ECO:0007669"/>
    <property type="project" value="UniProtKB-KW"/>
</dbReference>
<organism evidence="6 7">
    <name type="scientific">Catenaria anguillulae PL171</name>
    <dbReference type="NCBI Taxonomy" id="765915"/>
    <lineage>
        <taxon>Eukaryota</taxon>
        <taxon>Fungi</taxon>
        <taxon>Fungi incertae sedis</taxon>
        <taxon>Blastocladiomycota</taxon>
        <taxon>Blastocladiomycetes</taxon>
        <taxon>Blastocladiales</taxon>
        <taxon>Catenariaceae</taxon>
        <taxon>Catenaria</taxon>
    </lineage>
</organism>
<dbReference type="STRING" id="765915.A0A1Y2HED1"/>
<name>A0A1Y2HED1_9FUNG</name>
<evidence type="ECO:0000256" key="1">
    <source>
        <dbReference type="ARBA" id="ARBA00022694"/>
    </source>
</evidence>
<dbReference type="EMBL" id="MCFL01000049">
    <property type="protein sequence ID" value="ORZ32251.1"/>
    <property type="molecule type" value="Genomic_DNA"/>
</dbReference>
<dbReference type="GO" id="GO:0005655">
    <property type="term" value="C:nucleolar ribonuclease P complex"/>
    <property type="evidence" value="ECO:0007669"/>
    <property type="project" value="TreeGrafter"/>
</dbReference>
<evidence type="ECO:0000256" key="4">
    <source>
        <dbReference type="ARBA" id="ARBA00038402"/>
    </source>
</evidence>
<dbReference type="PANTHER" id="PTHR14742">
    <property type="entry name" value="RIBONUCLEASE P SUBUNIT P21"/>
    <property type="match status" value="1"/>
</dbReference>
<sequence>MNPQQPPSASTRPDPPATAPFAEHGSRPNHVAQPATSGPAAAATTGPKQQKGKGKDSNPNPPQKQPQSKKAMKKAAAAGTRRDIQGPGSGSELYKRMNFLMQAAQLMAHQAGHIAPVQPQTQAKPKGKAGAKGKRARTTPRVAKSSPLAAVARHLGREMMMTARKNALKIDPSVKHSMCRRCWTVLVPGLSMQVQVLEPYNKATEQQPATQPANPAAMDVDEPETPSPAISKPASTPAITQTCSNCGFTRGHPVRPGYVPFHDRAAVVEEPPTQ</sequence>
<feature type="compositionally biased region" description="Low complexity" evidence="5">
    <location>
        <begin position="32"/>
        <end position="49"/>
    </location>
</feature>
<keyword evidence="7" id="KW-1185">Reference proteome</keyword>
<evidence type="ECO:0000256" key="5">
    <source>
        <dbReference type="SAM" id="MobiDB-lite"/>
    </source>
</evidence>
<dbReference type="Proteomes" id="UP000193411">
    <property type="component" value="Unassembled WGS sequence"/>
</dbReference>
<keyword evidence="1" id="KW-0819">tRNA processing</keyword>
<dbReference type="PANTHER" id="PTHR14742:SF0">
    <property type="entry name" value="RIBONUCLEASE P PROTEIN SUBUNIT P21"/>
    <property type="match status" value="1"/>
</dbReference>
<reference evidence="6 7" key="1">
    <citation type="submission" date="2016-07" db="EMBL/GenBank/DDBJ databases">
        <title>Pervasive Adenine N6-methylation of Active Genes in Fungi.</title>
        <authorList>
            <consortium name="DOE Joint Genome Institute"/>
            <person name="Mondo S.J."/>
            <person name="Dannebaum R.O."/>
            <person name="Kuo R.C."/>
            <person name="Labutti K."/>
            <person name="Haridas S."/>
            <person name="Kuo A."/>
            <person name="Salamov A."/>
            <person name="Ahrendt S.R."/>
            <person name="Lipzen A."/>
            <person name="Sullivan W."/>
            <person name="Andreopoulos W.B."/>
            <person name="Clum A."/>
            <person name="Lindquist E."/>
            <person name="Daum C."/>
            <person name="Ramamoorthy G.K."/>
            <person name="Gryganskyi A."/>
            <person name="Culley D."/>
            <person name="Magnuson J.K."/>
            <person name="James T.Y."/>
            <person name="O'Malley M.A."/>
            <person name="Stajich J.E."/>
            <person name="Spatafora J.W."/>
            <person name="Visel A."/>
            <person name="Grigoriev I.V."/>
        </authorList>
    </citation>
    <scope>NUCLEOTIDE SEQUENCE [LARGE SCALE GENOMIC DNA]</scope>
    <source>
        <strain evidence="6 7">PL171</strain>
    </source>
</reference>
<gene>
    <name evidence="6" type="ORF">BCR44DRAFT_1440766</name>
</gene>
<dbReference type="AlphaFoldDB" id="A0A1Y2HED1"/>
<dbReference type="Pfam" id="PF04032">
    <property type="entry name" value="Rpr2"/>
    <property type="match status" value="1"/>
</dbReference>
<feature type="compositionally biased region" description="Low complexity" evidence="5">
    <location>
        <begin position="65"/>
        <end position="78"/>
    </location>
</feature>
<feature type="region of interest" description="Disordered" evidence="5">
    <location>
        <begin position="1"/>
        <end position="91"/>
    </location>
</feature>
<feature type="region of interest" description="Disordered" evidence="5">
    <location>
        <begin position="203"/>
        <end position="237"/>
    </location>
</feature>
<protein>
    <recommendedName>
        <fullName evidence="8">RNAse P Rpr2/Rpp21/SNM1 subunit domain-domain-containing protein</fullName>
    </recommendedName>
</protein>
<dbReference type="GO" id="GO:0008033">
    <property type="term" value="P:tRNA processing"/>
    <property type="evidence" value="ECO:0007669"/>
    <property type="project" value="UniProtKB-KW"/>
</dbReference>
<comment type="caution">
    <text evidence="6">The sequence shown here is derived from an EMBL/GenBank/DDBJ whole genome shotgun (WGS) entry which is preliminary data.</text>
</comment>
<feature type="region of interest" description="Disordered" evidence="5">
    <location>
        <begin position="119"/>
        <end position="146"/>
    </location>
</feature>
<evidence type="ECO:0008006" key="8">
    <source>
        <dbReference type="Google" id="ProtNLM"/>
    </source>
</evidence>
<feature type="compositionally biased region" description="Low complexity" evidence="5">
    <location>
        <begin position="203"/>
        <end position="217"/>
    </location>
</feature>
<evidence type="ECO:0000313" key="7">
    <source>
        <dbReference type="Proteomes" id="UP000193411"/>
    </source>
</evidence>
<feature type="compositionally biased region" description="Basic residues" evidence="5">
    <location>
        <begin position="125"/>
        <end position="138"/>
    </location>
</feature>
<accession>A0A1Y2HED1</accession>
<keyword evidence="2" id="KW-0479">Metal-binding</keyword>
<dbReference type="Gene3D" id="6.20.50.20">
    <property type="match status" value="1"/>
</dbReference>
<evidence type="ECO:0000256" key="2">
    <source>
        <dbReference type="ARBA" id="ARBA00022723"/>
    </source>
</evidence>
<proteinExistence type="inferred from homology"/>